<feature type="region of interest" description="Disordered" evidence="1">
    <location>
        <begin position="1"/>
        <end position="24"/>
    </location>
</feature>
<dbReference type="OrthoDB" id="509497at2759"/>
<name>A0A6J2KFB0_BOMMA</name>
<gene>
    <name evidence="3" type="primary">LOC114251044</name>
</gene>
<organism evidence="2 3">
    <name type="scientific">Bombyx mandarina</name>
    <name type="common">Wild silk moth</name>
    <name type="synonym">Wild silkworm</name>
    <dbReference type="NCBI Taxonomy" id="7092"/>
    <lineage>
        <taxon>Eukaryota</taxon>
        <taxon>Metazoa</taxon>
        <taxon>Ecdysozoa</taxon>
        <taxon>Arthropoda</taxon>
        <taxon>Hexapoda</taxon>
        <taxon>Insecta</taxon>
        <taxon>Pterygota</taxon>
        <taxon>Neoptera</taxon>
        <taxon>Endopterygota</taxon>
        <taxon>Lepidoptera</taxon>
        <taxon>Glossata</taxon>
        <taxon>Ditrysia</taxon>
        <taxon>Bombycoidea</taxon>
        <taxon>Bombycidae</taxon>
        <taxon>Bombycinae</taxon>
        <taxon>Bombyx</taxon>
    </lineage>
</organism>
<sequence>MAENPKTSTFEEEADNDDSSLSSSDDLKCVKLSLPKNIAAYVDKRELQRDVNLITCDNDLVEKVMNNYVIVKRILRVLSWQEKMICKHVCSLWHSAVLALLKEQQGPADCVIALQHASSKSIMKFKQSGILYNEPLAVLTFANEMGFNMSHKCRSISPYPCSPPCSYEHTMVDVLQNNVSAPKNCMLAVRSNCISFMSLPSSPTYEFKITQKMFLRPNPFISCLYIPMMPDVEFKVISIRNVEEMQKKFYDVIDELEKKYIFKTVLAYVTEAFLFHSVEEVVFLNYLKKVQPDIPYALGGCIVEDVIYDTKSIADIVKSNNENVEFVSGSLVNVGLFLVPKDSNRSNFDSFSLILNSSEWAKARIQKSINEFANMVPQFEHSIALKLSCVGRDQKHEIELKYFRAAFPHTRIIGCYGNGELGLNHPERSNTDTGAKRYRYDPGEQFGIMYSYSTVFVYIGWGKLLSTSDT</sequence>
<reference evidence="3" key="1">
    <citation type="submission" date="2025-08" db="UniProtKB">
        <authorList>
            <consortium name="RefSeq"/>
        </authorList>
    </citation>
    <scope>IDENTIFICATION</scope>
    <source>
        <tissue evidence="3">Silk gland</tissue>
    </source>
</reference>
<accession>A0A6J2KFB0</accession>
<keyword evidence="2" id="KW-1185">Reference proteome</keyword>
<dbReference type="KEGG" id="bman:114251044"/>
<dbReference type="GeneID" id="114251044"/>
<evidence type="ECO:0000313" key="3">
    <source>
        <dbReference type="RefSeq" id="XP_028041021.1"/>
    </source>
</evidence>
<evidence type="ECO:0000313" key="2">
    <source>
        <dbReference type="Proteomes" id="UP000504629"/>
    </source>
</evidence>
<dbReference type="RefSeq" id="XP_028041021.1">
    <property type="nucleotide sequence ID" value="XM_028185220.1"/>
</dbReference>
<evidence type="ECO:0000256" key="1">
    <source>
        <dbReference type="SAM" id="MobiDB-lite"/>
    </source>
</evidence>
<dbReference type="Proteomes" id="UP000504629">
    <property type="component" value="Unplaced"/>
</dbReference>
<dbReference type="AlphaFoldDB" id="A0A6J2KFB0"/>
<proteinExistence type="predicted"/>
<protein>
    <submittedName>
        <fullName evidence="3">Uncharacterized protein LOC114251044</fullName>
    </submittedName>
</protein>